<evidence type="ECO:0000313" key="3">
    <source>
        <dbReference type="Proteomes" id="UP000093080"/>
    </source>
</evidence>
<dbReference type="EMBL" id="MAGO01000005">
    <property type="protein sequence ID" value="OCC15512.1"/>
    <property type="molecule type" value="Genomic_DNA"/>
</dbReference>
<protein>
    <submittedName>
        <fullName evidence="2">C_GCAxxG_C_C family protein</fullName>
    </submittedName>
</protein>
<evidence type="ECO:0000313" key="2">
    <source>
        <dbReference type="EMBL" id="OCC15512.1"/>
    </source>
</evidence>
<dbReference type="Pfam" id="PF09719">
    <property type="entry name" value="C_GCAxxG_C_C"/>
    <property type="match status" value="1"/>
</dbReference>
<organism evidence="2 3">
    <name type="scientific">Dissulfuribacter thermophilus</name>
    <dbReference type="NCBI Taxonomy" id="1156395"/>
    <lineage>
        <taxon>Bacteria</taxon>
        <taxon>Pseudomonadati</taxon>
        <taxon>Thermodesulfobacteriota</taxon>
        <taxon>Dissulfuribacteria</taxon>
        <taxon>Dissulfuribacterales</taxon>
        <taxon>Dissulfuribacteraceae</taxon>
        <taxon>Dissulfuribacter</taxon>
    </lineage>
</organism>
<keyword evidence="1" id="KW-0812">Transmembrane</keyword>
<keyword evidence="3" id="KW-1185">Reference proteome</keyword>
<gene>
    <name evidence="2" type="ORF">DBT_1259</name>
</gene>
<sequence>MTPDDMAKMATELFEKGFHCSQATFYCGLKKLGIEDGEDTIAALSPFGGGIASTGNTCGTILGAIAVIGYLYGKKRPEDKDGKLMWKLSHKLFKAFEEITAEYGGTNCRDIARVNWSDMNEVKKFRTDPLSRRKECFKVIEKTARALGELLEQNQL</sequence>
<accession>A0A1B9F6G8</accession>
<dbReference type="OrthoDB" id="5431541at2"/>
<dbReference type="Proteomes" id="UP000093080">
    <property type="component" value="Unassembled WGS sequence"/>
</dbReference>
<evidence type="ECO:0000256" key="1">
    <source>
        <dbReference type="SAM" id="Phobius"/>
    </source>
</evidence>
<keyword evidence="1" id="KW-1133">Transmembrane helix</keyword>
<feature type="transmembrane region" description="Helical" evidence="1">
    <location>
        <begin position="54"/>
        <end position="73"/>
    </location>
</feature>
<dbReference type="InterPro" id="IPR036280">
    <property type="entry name" value="Multihaem_cyt_sf"/>
</dbReference>
<dbReference type="NCBIfam" id="TIGR01909">
    <property type="entry name" value="C_GCAxxG_C_C"/>
    <property type="match status" value="1"/>
</dbReference>
<keyword evidence="1" id="KW-0472">Membrane</keyword>
<dbReference type="STRING" id="1156395.DBT_1259"/>
<dbReference type="RefSeq" id="WP_067617741.1">
    <property type="nucleotide sequence ID" value="NZ_MAGO01000005.1"/>
</dbReference>
<dbReference type="SUPFAM" id="SSF48695">
    <property type="entry name" value="Multiheme cytochromes"/>
    <property type="match status" value="1"/>
</dbReference>
<comment type="caution">
    <text evidence="2">The sequence shown here is derived from an EMBL/GenBank/DDBJ whole genome shotgun (WGS) entry which is preliminary data.</text>
</comment>
<dbReference type="InterPro" id="IPR010181">
    <property type="entry name" value="CGCAxxGCC_motif"/>
</dbReference>
<reference evidence="2 3" key="1">
    <citation type="submission" date="2016-06" db="EMBL/GenBank/DDBJ databases">
        <title>Respiratory ammonification of nitrate coupled to the oxidation of elemental sulfur in deep-sea autotrophic thermophilic bacteria.</title>
        <authorList>
            <person name="Slobodkina G.B."/>
            <person name="Mardanov A.V."/>
            <person name="Ravin N.V."/>
            <person name="Frolova A.A."/>
            <person name="Viryasiv M.B."/>
            <person name="Chernyh N.A."/>
            <person name="Bonch-Osmolovskaya E.A."/>
            <person name="Slobodkin A.I."/>
        </authorList>
    </citation>
    <scope>NUCLEOTIDE SEQUENCE [LARGE SCALE GENOMIC DNA]</scope>
    <source>
        <strain evidence="2 3">S69</strain>
    </source>
</reference>
<dbReference type="AlphaFoldDB" id="A0A1B9F6G8"/>
<proteinExistence type="predicted"/>
<name>A0A1B9F6G8_9BACT</name>